<organism evidence="2 3">
    <name type="scientific">Kockovaella imperatae</name>
    <dbReference type="NCBI Taxonomy" id="4999"/>
    <lineage>
        <taxon>Eukaryota</taxon>
        <taxon>Fungi</taxon>
        <taxon>Dikarya</taxon>
        <taxon>Basidiomycota</taxon>
        <taxon>Agaricomycotina</taxon>
        <taxon>Tremellomycetes</taxon>
        <taxon>Tremellales</taxon>
        <taxon>Cuniculitremaceae</taxon>
        <taxon>Kockovaella</taxon>
    </lineage>
</organism>
<feature type="compositionally biased region" description="Low complexity" evidence="1">
    <location>
        <begin position="187"/>
        <end position="219"/>
    </location>
</feature>
<dbReference type="InParanoid" id="A0A1Y1UBA9"/>
<reference evidence="2 3" key="1">
    <citation type="submission" date="2017-03" db="EMBL/GenBank/DDBJ databases">
        <title>Widespread Adenine N6-methylation of Active Genes in Fungi.</title>
        <authorList>
            <consortium name="DOE Joint Genome Institute"/>
            <person name="Mondo S.J."/>
            <person name="Dannebaum R.O."/>
            <person name="Kuo R.C."/>
            <person name="Louie K.B."/>
            <person name="Bewick A.J."/>
            <person name="Labutti K."/>
            <person name="Haridas S."/>
            <person name="Kuo A."/>
            <person name="Salamov A."/>
            <person name="Ahrendt S.R."/>
            <person name="Lau R."/>
            <person name="Bowen B.P."/>
            <person name="Lipzen A."/>
            <person name="Sullivan W."/>
            <person name="Andreopoulos W.B."/>
            <person name="Clum A."/>
            <person name="Lindquist E."/>
            <person name="Daum C."/>
            <person name="Northen T.R."/>
            <person name="Ramamoorthy G."/>
            <person name="Schmitz R.J."/>
            <person name="Gryganskyi A."/>
            <person name="Culley D."/>
            <person name="Magnuson J."/>
            <person name="James T.Y."/>
            <person name="O'Malley M.A."/>
            <person name="Stajich J.E."/>
            <person name="Spatafora J.W."/>
            <person name="Visel A."/>
            <person name="Grigoriev I.V."/>
        </authorList>
    </citation>
    <scope>NUCLEOTIDE SEQUENCE [LARGE SCALE GENOMIC DNA]</scope>
    <source>
        <strain evidence="2 3">NRRL Y-17943</strain>
    </source>
</reference>
<dbReference type="GeneID" id="33560406"/>
<feature type="compositionally biased region" description="Polar residues" evidence="1">
    <location>
        <begin position="35"/>
        <end position="47"/>
    </location>
</feature>
<keyword evidence="3" id="KW-1185">Reference proteome</keyword>
<sequence>MLWDVTSSKPSCETPDTDDDDLSFLESDKEPSINDLITSLFPGSSNSQPPPSYDQAPLDDFLLQDSSVPSVQSQSAPTPTRPWSSAFKEKIGGLVVNHPLLSAGSAWLAIDAASHVLGPIKQALYDRIISESVSRIAGSHSSSASGGQPPSAPSANGQTPQIITGPDSLAQLYKISQPKSIEDKDSIPTPTRTLPPSSSFGSGSSPPSFLSQLLPKRVF</sequence>
<feature type="compositionally biased region" description="Polar residues" evidence="1">
    <location>
        <begin position="1"/>
        <end position="11"/>
    </location>
</feature>
<dbReference type="AlphaFoldDB" id="A0A1Y1UBA9"/>
<gene>
    <name evidence="2" type="ORF">BD324DRAFT_653044</name>
</gene>
<comment type="caution">
    <text evidence="2">The sequence shown here is derived from an EMBL/GenBank/DDBJ whole genome shotgun (WGS) entry which is preliminary data.</text>
</comment>
<evidence type="ECO:0000256" key="1">
    <source>
        <dbReference type="SAM" id="MobiDB-lite"/>
    </source>
</evidence>
<accession>A0A1Y1UBA9</accession>
<dbReference type="Proteomes" id="UP000193218">
    <property type="component" value="Unassembled WGS sequence"/>
</dbReference>
<name>A0A1Y1UBA9_9TREE</name>
<proteinExistence type="predicted"/>
<dbReference type="EMBL" id="NBSH01000013">
    <property type="protein sequence ID" value="ORX34786.1"/>
    <property type="molecule type" value="Genomic_DNA"/>
</dbReference>
<feature type="region of interest" description="Disordered" evidence="1">
    <location>
        <begin position="138"/>
        <end position="163"/>
    </location>
</feature>
<dbReference type="RefSeq" id="XP_021869028.1">
    <property type="nucleotide sequence ID" value="XM_022018597.1"/>
</dbReference>
<feature type="region of interest" description="Disordered" evidence="1">
    <location>
        <begin position="1"/>
        <end position="84"/>
    </location>
</feature>
<evidence type="ECO:0000313" key="2">
    <source>
        <dbReference type="EMBL" id="ORX34786.1"/>
    </source>
</evidence>
<feature type="region of interest" description="Disordered" evidence="1">
    <location>
        <begin position="179"/>
        <end position="219"/>
    </location>
</feature>
<feature type="compositionally biased region" description="Low complexity" evidence="1">
    <location>
        <begin position="138"/>
        <end position="157"/>
    </location>
</feature>
<evidence type="ECO:0000313" key="3">
    <source>
        <dbReference type="Proteomes" id="UP000193218"/>
    </source>
</evidence>
<protein>
    <submittedName>
        <fullName evidence="2">Uncharacterized protein</fullName>
    </submittedName>
</protein>
<feature type="compositionally biased region" description="Low complexity" evidence="1">
    <location>
        <begin position="66"/>
        <end position="78"/>
    </location>
</feature>